<feature type="compositionally biased region" description="Acidic residues" evidence="1">
    <location>
        <begin position="491"/>
        <end position="500"/>
    </location>
</feature>
<feature type="compositionally biased region" description="Basic and acidic residues" evidence="1">
    <location>
        <begin position="671"/>
        <end position="683"/>
    </location>
</feature>
<feature type="compositionally biased region" description="Basic and acidic residues" evidence="1">
    <location>
        <begin position="2335"/>
        <end position="2350"/>
    </location>
</feature>
<comment type="caution">
    <text evidence="2">The sequence shown here is derived from an EMBL/GenBank/DDBJ whole genome shotgun (WGS) entry which is preliminary data.</text>
</comment>
<feature type="region of interest" description="Disordered" evidence="1">
    <location>
        <begin position="2112"/>
        <end position="2146"/>
    </location>
</feature>
<proteinExistence type="predicted"/>
<evidence type="ECO:0000256" key="1">
    <source>
        <dbReference type="SAM" id="MobiDB-lite"/>
    </source>
</evidence>
<feature type="compositionally biased region" description="Low complexity" evidence="1">
    <location>
        <begin position="628"/>
        <end position="640"/>
    </location>
</feature>
<gene>
    <name evidence="2" type="ORF">BD626DRAFT_574677</name>
</gene>
<feature type="compositionally biased region" description="Polar residues" evidence="1">
    <location>
        <begin position="780"/>
        <end position="796"/>
    </location>
</feature>
<evidence type="ECO:0000313" key="3">
    <source>
        <dbReference type="Proteomes" id="UP000320762"/>
    </source>
</evidence>
<feature type="compositionally biased region" description="Basic and acidic residues" evidence="1">
    <location>
        <begin position="1792"/>
        <end position="1802"/>
    </location>
</feature>
<feature type="compositionally biased region" description="Low complexity" evidence="1">
    <location>
        <begin position="912"/>
        <end position="926"/>
    </location>
</feature>
<dbReference type="EMBL" id="VDMD01000049">
    <property type="protein sequence ID" value="TRM57365.1"/>
    <property type="molecule type" value="Genomic_DNA"/>
</dbReference>
<feature type="compositionally biased region" description="Basic and acidic residues" evidence="1">
    <location>
        <begin position="399"/>
        <end position="420"/>
    </location>
</feature>
<dbReference type="OrthoDB" id="3053855at2759"/>
<keyword evidence="3" id="KW-1185">Reference proteome</keyword>
<feature type="compositionally biased region" description="Polar residues" evidence="1">
    <location>
        <begin position="755"/>
        <end position="765"/>
    </location>
</feature>
<feature type="compositionally biased region" description="Acidic residues" evidence="1">
    <location>
        <begin position="820"/>
        <end position="859"/>
    </location>
</feature>
<feature type="compositionally biased region" description="Acidic residues" evidence="1">
    <location>
        <begin position="352"/>
        <end position="362"/>
    </location>
</feature>
<feature type="compositionally biased region" description="Basic residues" evidence="1">
    <location>
        <begin position="1844"/>
        <end position="1859"/>
    </location>
</feature>
<feature type="compositionally biased region" description="Basic residues" evidence="1">
    <location>
        <begin position="2323"/>
        <end position="2332"/>
    </location>
</feature>
<dbReference type="Proteomes" id="UP000320762">
    <property type="component" value="Unassembled WGS sequence"/>
</dbReference>
<feature type="compositionally biased region" description="Acidic residues" evidence="1">
    <location>
        <begin position="1808"/>
        <end position="1831"/>
    </location>
</feature>
<dbReference type="STRING" id="97359.A0A550BXT7"/>
<feature type="compositionally biased region" description="Basic and acidic residues" evidence="1">
    <location>
        <begin position="1978"/>
        <end position="2003"/>
    </location>
</feature>
<name>A0A550BXT7_9AGAR</name>
<feature type="region of interest" description="Disordered" evidence="1">
    <location>
        <begin position="347"/>
        <end position="709"/>
    </location>
</feature>
<organism evidence="2 3">
    <name type="scientific">Schizophyllum amplum</name>
    <dbReference type="NCBI Taxonomy" id="97359"/>
    <lineage>
        <taxon>Eukaryota</taxon>
        <taxon>Fungi</taxon>
        <taxon>Dikarya</taxon>
        <taxon>Basidiomycota</taxon>
        <taxon>Agaricomycotina</taxon>
        <taxon>Agaricomycetes</taxon>
        <taxon>Agaricomycetidae</taxon>
        <taxon>Agaricales</taxon>
        <taxon>Schizophyllaceae</taxon>
        <taxon>Schizophyllum</taxon>
    </lineage>
</organism>
<sequence length="2602" mass="284346">MAAALVNRQFTLELYGITAGSLSAALGYPLPVLQCSSTCPSPLRSPARALGRCSVYDTVPRALPFLIDETHFAHSTQERGQSALRVIASGRSITMAVNVHHQAASPVIVRSRRVLYDIVGAACAFLGAALRSACAGLAQTGGAYMFVALPEHRFRSPPQALLRYHRRLLRATRAVGRSPTDTKAPALSGRCGLSLVGRTLRHRSSSLQSISTFAWDLRRPLLRGDDGARAAPSRRRPPVRLFAGRPLARSYVETAAALVAALTHDPRPALARASRFRGAAVIRLLNSDTYRTWTRATAFNFTVSSIDKHCTGPGNSLLAVLLPRFLSPRLNSLKMYYTARDSYTKDAGFSEDTVDYGEDEEDGVHGTSSTNGPFPLTQPRISWVDPAHEDDDDNEGGDVNDHGKDDGHGEDNYHGAGHDGGEDDDRGQGLQRSAEDETVGGELTGTPTPTRRRKSGFAPANEDDEDEESVGSQLLGPPPSTQRRNVKFREDEEDKEDDDERIPGPPPSTQRPRRATPVLEDDEDESGRGRLAGPPPSTQRRRVFPAVGYDEDDDDDEDDEDDKRVTRPPPSTQRRKSRVAFAHADDEDNESRAGRSTVPALFPQRPKPRIRSSVDERVPTVLVPDTPPSASLPSPQAAPSLHDEIMLSPGPSSQRSNDDANMRSPGAIMDSDMRSPKSADTHMRSPNAEDDAGSIDAMMRSPGGHQQGHVPVITTAVLLERPPLQRNRGLVSLANQIHNTDPAPMVHFLPQAASTPLSKQPTHALSNKHAGPSSGGGSVRNKNAITNNGSKGSDGTDSIEDDDEPMPKDEDPIENTDGSVDYDDDKPMDEEDDDEDDDKDGDEDDDEDDDEDESVDDADIERPIKSMPGRATNANPSQPSASTTSGASKSDTNPSECPTSEVTAEQDANELSKASSGSGKTSTESAARSKGLDNAANAPQKGHESSRMSAAMAARGALLGYGVANLTAPQCGFPDEGPDIAYDPTQRGKEAPLLDRFIGHDKDGTFETRLVQHAIAVVAPAGYFGPGSFTTDTKADPPWVTFTKDSHGNVLIIINGNHRRWYLIRRFYQENDLESCAPEDIEWTDELIEKSNETGSFLIAVYDKDVIDASDQREQILLHLASNNELSSAPDTPSTQVWRVLRIVNKAEQRISDCAIKDAKKNSYHADVKSLVGNFNPSIVVPLSEMSVLDTFTGNEQAQALFAPKNLMQHGRHSWKFNSMLWKGTRAVLHLALNNAELANELNAMSLDDLANLRHPDKGITELFRDAYKDNPDWAIFNNMRFSPIEQELVDTILSACEVAAIDLLPVFKPYGCLGVWTGDVIDEEGTFKSAMMEYWTRVAHRLQGKLEVLASRLGVREDHPDRFARHLVDLDMLPKFFTAFALVDSAVANLTPLRLGYHLPLYSPSIHYYVLSMCRPLHNALRFCISLFAPGGHYSLVLAKPNKESDVSIPSSLELFGIWQHTAIKRFRPKAKSLTPSEVEERVDRVLVMFMNLLLHNSTMLCGGEIEQALKDFMKDTPPAFNDPSIYGPATHVFTYVMCWLSAIAPKKTDRATASVNSMPNPGKRVLDAESECFTNVTKLLRLWHAEVVNNIAGAKSATNGREHYVKNMIRCLVWLDMRAADHMSLLLRFPQLNAIRIHTMSLLSDEKILGAKFRFWHEPYALAAGVLTTIVRHPLPTIETYKAFAKEKKANDKVWVATKTLQSAFTAFVKALTTQKGKPSAVMVQRVGAKGTLVKTPVLNLALEQPLAALYEKSLEIAVRENMTPAGDFDGVLEDMASRYAFRPETATAEEQKAKDDEIASRAVCDDSDSDSSEEEEVDNDLEGLDDVEEAPKPAKTTGSRSKSKSNPKATKAKSNAKAKSNPKATKATATASASATILTTANVSKGKGRATEPDDEAAQETEMMAKKEKAARQRAAKKAAKAAASDEESAGEVATEAAVKAPKRGTTKGNSARGTAKEDGVSEEAEDEVAFQAARRAEDASKRKAKQDREARAKARRAAEDAEGSQAQEEAPRSAAKTTTRTKKATRADDVEVIPVAEDDLGKERRAPKKHHAPNAWPLATPRPAFHRAPRGLYLLPHPSPPSPAEAGPVLSPHRTGNSRVLLRACGGGTILAPSPPRTAPSLRSPPKKLQPPRAASSTHADRVTPPSIFARAASLALHVKPLVHLAAPAFLRLTHSASRPRAFHAARAIHAARVSRAACVSRPARAPPLLAPRPAPSKPPSDRAPRFLRLSHHAPRIATPRLPRSTHPALRAPCATRRALRPSRIRRHPRGRIPCVSRTPPRAPEAHAGEPHDHTGRLNPALSRDVRCPSTVHLPLRLRPRRQHRRLPRLLADKTADAHVASRDSGRANTGSAGCGWRAAELRPRASSIYWCSYYRRSFTLIMDYNMLSSSLSEPEPTQLTPTEPATSQPTQQTPSEPATSQRSQATSQPQNDPSLQSDLLTTKLLKAYDLVVNTIDHWPQLVSDKPKPAIRNAARFPEDTEFPGLREVITAYFDETTESINSVDLLGQQLLNTAHANAPLNHVPIHKHHQHDTTILDYVRHPIRLMATLMRGDTAFEIPSSDALTAAVDSLRLKIRDGDELLVSDVHAVTRALWLHE</sequence>
<feature type="compositionally biased region" description="Low complexity" evidence="1">
    <location>
        <begin position="2398"/>
        <end position="2411"/>
    </location>
</feature>
<protein>
    <submittedName>
        <fullName evidence="2">Uncharacterized protein</fullName>
    </submittedName>
</protein>
<feature type="compositionally biased region" description="Polar residues" evidence="1">
    <location>
        <begin position="2412"/>
        <end position="2441"/>
    </location>
</feature>
<feature type="region of interest" description="Disordered" evidence="1">
    <location>
        <begin position="2323"/>
        <end position="2358"/>
    </location>
</feature>
<feature type="region of interest" description="Disordered" evidence="1">
    <location>
        <begin position="1787"/>
        <end position="2065"/>
    </location>
</feature>
<reference evidence="2 3" key="1">
    <citation type="journal article" date="2019" name="New Phytol.">
        <title>Comparative genomics reveals unique wood-decay strategies and fruiting body development in the Schizophyllaceae.</title>
        <authorList>
            <person name="Almasi E."/>
            <person name="Sahu N."/>
            <person name="Krizsan K."/>
            <person name="Balint B."/>
            <person name="Kovacs G.M."/>
            <person name="Kiss B."/>
            <person name="Cseklye J."/>
            <person name="Drula E."/>
            <person name="Henrissat B."/>
            <person name="Nagy I."/>
            <person name="Chovatia M."/>
            <person name="Adam C."/>
            <person name="LaButti K."/>
            <person name="Lipzen A."/>
            <person name="Riley R."/>
            <person name="Grigoriev I.V."/>
            <person name="Nagy L.G."/>
        </authorList>
    </citation>
    <scope>NUCLEOTIDE SEQUENCE [LARGE SCALE GENOMIC DNA]</scope>
    <source>
        <strain evidence="2 3">NL-1724</strain>
    </source>
</reference>
<accession>A0A550BXT7</accession>
<feature type="compositionally biased region" description="Low complexity" evidence="1">
    <location>
        <begin position="1860"/>
        <end position="1879"/>
    </location>
</feature>
<feature type="region of interest" description="Disordered" evidence="1">
    <location>
        <begin position="755"/>
        <end position="949"/>
    </location>
</feature>
<feature type="compositionally biased region" description="Basic and acidic residues" evidence="1">
    <location>
        <begin position="2288"/>
        <end position="2300"/>
    </location>
</feature>
<feature type="compositionally biased region" description="Polar residues" evidence="1">
    <location>
        <begin position="872"/>
        <end position="903"/>
    </location>
</feature>
<feature type="compositionally biased region" description="Acidic residues" evidence="1">
    <location>
        <begin position="388"/>
        <end position="398"/>
    </location>
</feature>
<feature type="compositionally biased region" description="Acidic residues" evidence="1">
    <location>
        <begin position="549"/>
        <end position="561"/>
    </location>
</feature>
<feature type="region of interest" description="Disordered" evidence="1">
    <location>
        <begin position="2274"/>
        <end position="2306"/>
    </location>
</feature>
<evidence type="ECO:0000313" key="2">
    <source>
        <dbReference type="EMBL" id="TRM57365.1"/>
    </source>
</evidence>
<feature type="region of interest" description="Disordered" evidence="1">
    <location>
        <begin position="2395"/>
        <end position="2441"/>
    </location>
</feature>